<organism evidence="1 2">
    <name type="scientific">Candidatus Haliotispira prima</name>
    <dbReference type="NCBI Taxonomy" id="3034016"/>
    <lineage>
        <taxon>Bacteria</taxon>
        <taxon>Pseudomonadati</taxon>
        <taxon>Spirochaetota</taxon>
        <taxon>Spirochaetia</taxon>
        <taxon>Spirochaetales</taxon>
        <taxon>Spirochaetaceae</taxon>
        <taxon>Candidatus Haliotispira</taxon>
    </lineage>
</organism>
<evidence type="ECO:0000313" key="2">
    <source>
        <dbReference type="Proteomes" id="UP001228690"/>
    </source>
</evidence>
<sequence length="306" mass="34290">MVPIEAIHSYSFRHETLLLNISAGMSNFAAEDSLETPSAFAFSGQVGFKRNTLMPQGNFDALLLLRDNYMFRFQLLLNNLRNQQSNLAFGLGNENVGLLFGVSQEYTLASQSRPNKFGLGPYFKIFYNLQGIMDLQLEGVFLTNTLSNTGTNGYRSIYLYIQTLFMLRQFRIGVIGTLHYFSATVTGPGIIQAQANLVLGGSAPERLLAVDFYLSGALILNQSTTETNYSVLFIGFGTKIKFALHPRVLTKLYFEIMPLGFPVSKLDNVNRNAIGISVGLTMSFRISRKELWSPEIIPRKINTRQF</sequence>
<accession>A0ABY8MKA8</accession>
<protein>
    <submittedName>
        <fullName evidence="1">Uncharacterized protein</fullName>
    </submittedName>
</protein>
<evidence type="ECO:0000313" key="1">
    <source>
        <dbReference type="EMBL" id="WGK70293.1"/>
    </source>
</evidence>
<proteinExistence type="predicted"/>
<reference evidence="1 2" key="1">
    <citation type="submission" date="2023-04" db="EMBL/GenBank/DDBJ databases">
        <title>Spirochaete genome identified in red abalone sample constitutes a novel genus.</title>
        <authorList>
            <person name="Sharma S.P."/>
            <person name="Purcell C.M."/>
            <person name="Hyde J.R."/>
            <person name="Severin A.J."/>
        </authorList>
    </citation>
    <scope>NUCLEOTIDE SEQUENCE [LARGE SCALE GENOMIC DNA]</scope>
    <source>
        <strain evidence="1 2">SP-2023</strain>
    </source>
</reference>
<gene>
    <name evidence="1" type="ORF">P0082_05385</name>
</gene>
<name>A0ABY8MKA8_9SPIO</name>
<dbReference type="Proteomes" id="UP001228690">
    <property type="component" value="Chromosome"/>
</dbReference>
<keyword evidence="2" id="KW-1185">Reference proteome</keyword>
<dbReference type="EMBL" id="CP123443">
    <property type="protein sequence ID" value="WGK70293.1"/>
    <property type="molecule type" value="Genomic_DNA"/>
</dbReference>
<dbReference type="RefSeq" id="WP_326928502.1">
    <property type="nucleotide sequence ID" value="NZ_CP123443.1"/>
</dbReference>